<evidence type="ECO:0000256" key="5">
    <source>
        <dbReference type="ARBA" id="ARBA00023163"/>
    </source>
</evidence>
<keyword evidence="5 7" id="KW-0804">Transcription</keyword>
<protein>
    <recommendedName>
        <fullName evidence="7">Mediator of RNA polymerase II transcription subunit 31</fullName>
    </recommendedName>
</protein>
<comment type="subunit">
    <text evidence="7">Component of the Mediator complex.</text>
</comment>
<evidence type="ECO:0000256" key="8">
    <source>
        <dbReference type="SAM" id="MobiDB-lite"/>
    </source>
</evidence>
<keyword evidence="3 7" id="KW-0805">Transcription regulation</keyword>
<sequence>MSAAPASSSSQPPAGSANQPQQQQLYSNIPYPKSDVFLSDLEFLQSLSQPSYLRHLSITPPFVLQSLSFQLYLLYLYKTYSTPRYRVHVIYPLAFEYLKLLVHPDVVAIANGTMAVPRANDPKARTDYATKFSNSISAEPFRDQVHSEQFAAWKWRVTNVYGKGEDMPKPPPPPPEEPTNEAPTVEDAKPTDVKEEASDATAK</sequence>
<comment type="caution">
    <text evidence="9">The sequence shown here is derived from an EMBL/GenBank/DDBJ whole genome shotgun (WGS) entry which is preliminary data.</text>
</comment>
<gene>
    <name evidence="9" type="ORF">TrVE_jg11900</name>
</gene>
<evidence type="ECO:0000256" key="6">
    <source>
        <dbReference type="ARBA" id="ARBA00023242"/>
    </source>
</evidence>
<keyword evidence="10" id="KW-1185">Reference proteome</keyword>
<feature type="region of interest" description="Disordered" evidence="8">
    <location>
        <begin position="163"/>
        <end position="203"/>
    </location>
</feature>
<organism evidence="9 10">
    <name type="scientific">Triparma verrucosa</name>
    <dbReference type="NCBI Taxonomy" id="1606542"/>
    <lineage>
        <taxon>Eukaryota</taxon>
        <taxon>Sar</taxon>
        <taxon>Stramenopiles</taxon>
        <taxon>Ochrophyta</taxon>
        <taxon>Bolidophyceae</taxon>
        <taxon>Parmales</taxon>
        <taxon>Triparmaceae</taxon>
        <taxon>Triparma</taxon>
    </lineage>
</organism>
<dbReference type="Proteomes" id="UP001165160">
    <property type="component" value="Unassembled WGS sequence"/>
</dbReference>
<reference evidence="10" key="1">
    <citation type="journal article" date="2023" name="Commun. Biol.">
        <title>Genome analysis of Parmales, the sister group of diatoms, reveals the evolutionary specialization of diatoms from phago-mixotrophs to photoautotrophs.</title>
        <authorList>
            <person name="Ban H."/>
            <person name="Sato S."/>
            <person name="Yoshikawa S."/>
            <person name="Yamada K."/>
            <person name="Nakamura Y."/>
            <person name="Ichinomiya M."/>
            <person name="Sato N."/>
            <person name="Blanc-Mathieu R."/>
            <person name="Endo H."/>
            <person name="Kuwata A."/>
            <person name="Ogata H."/>
        </authorList>
    </citation>
    <scope>NUCLEOTIDE SEQUENCE [LARGE SCALE GENOMIC DNA]</scope>
    <source>
        <strain evidence="10">NIES 3699</strain>
    </source>
</reference>
<dbReference type="Pfam" id="PF05669">
    <property type="entry name" value="Med31"/>
    <property type="match status" value="1"/>
</dbReference>
<dbReference type="GO" id="GO:0003712">
    <property type="term" value="F:transcription coregulator activity"/>
    <property type="evidence" value="ECO:0007669"/>
    <property type="project" value="InterPro"/>
</dbReference>
<comment type="subcellular location">
    <subcellularLocation>
        <location evidence="1 7">Nucleus</location>
    </subcellularLocation>
</comment>
<dbReference type="AlphaFoldDB" id="A0A9W7BSK7"/>
<comment type="function">
    <text evidence="7">Component of the Mediator complex, a coactivator involved in the regulated transcription of nearly all RNA polymerase II-dependent genes. Mediator functions as a bridge to convey information from gene-specific regulatory proteins to the basal RNA polymerase II transcription machinery. Mediator is recruited to promoters by direct interactions with regulatory proteins and serves as a scaffold for the assembly of a functional preinitiation complex with RNA polymerase II and the general transcription factors.</text>
</comment>
<evidence type="ECO:0000256" key="1">
    <source>
        <dbReference type="ARBA" id="ARBA00004123"/>
    </source>
</evidence>
<dbReference type="EMBL" id="BRXX01000176">
    <property type="protein sequence ID" value="GMH95954.1"/>
    <property type="molecule type" value="Genomic_DNA"/>
</dbReference>
<comment type="similarity">
    <text evidence="2 7">Belongs to the Mediator complex subunit 31 family.</text>
</comment>
<evidence type="ECO:0000313" key="9">
    <source>
        <dbReference type="EMBL" id="GMH95954.1"/>
    </source>
</evidence>
<evidence type="ECO:0000256" key="2">
    <source>
        <dbReference type="ARBA" id="ARBA00006378"/>
    </source>
</evidence>
<dbReference type="InterPro" id="IPR008831">
    <property type="entry name" value="Mediator_Med31"/>
</dbReference>
<evidence type="ECO:0000313" key="10">
    <source>
        <dbReference type="Proteomes" id="UP001165160"/>
    </source>
</evidence>
<dbReference type="GO" id="GO:0016592">
    <property type="term" value="C:mediator complex"/>
    <property type="evidence" value="ECO:0007669"/>
    <property type="project" value="InterPro"/>
</dbReference>
<accession>A0A9W7BSK7</accession>
<evidence type="ECO:0000256" key="4">
    <source>
        <dbReference type="ARBA" id="ARBA00023159"/>
    </source>
</evidence>
<evidence type="ECO:0000256" key="7">
    <source>
        <dbReference type="RuleBase" id="RU364129"/>
    </source>
</evidence>
<proteinExistence type="inferred from homology"/>
<dbReference type="Gene3D" id="1.10.10.1340">
    <property type="entry name" value="Mediator of RNA polymerase II, submodule Med31 (Soh1)"/>
    <property type="match status" value="1"/>
</dbReference>
<name>A0A9W7BSK7_9STRA</name>
<dbReference type="InterPro" id="IPR038089">
    <property type="entry name" value="Med31_sf"/>
</dbReference>
<feature type="compositionally biased region" description="Basic and acidic residues" evidence="8">
    <location>
        <begin position="186"/>
        <end position="203"/>
    </location>
</feature>
<keyword evidence="6 7" id="KW-0539">Nucleus</keyword>
<keyword evidence="4 7" id="KW-0010">Activator</keyword>
<feature type="region of interest" description="Disordered" evidence="8">
    <location>
        <begin position="1"/>
        <end position="22"/>
    </location>
</feature>
<evidence type="ECO:0000256" key="3">
    <source>
        <dbReference type="ARBA" id="ARBA00023015"/>
    </source>
</evidence>
<dbReference type="GO" id="GO:0006355">
    <property type="term" value="P:regulation of DNA-templated transcription"/>
    <property type="evidence" value="ECO:0007669"/>
    <property type="project" value="InterPro"/>
</dbReference>